<gene>
    <name evidence="1" type="ORF">L207DRAFT_502856</name>
</gene>
<organism evidence="1 2">
    <name type="scientific">Hyaloscypha variabilis (strain UAMH 11265 / GT02V1 / F)</name>
    <name type="common">Meliniomyces variabilis</name>
    <dbReference type="NCBI Taxonomy" id="1149755"/>
    <lineage>
        <taxon>Eukaryota</taxon>
        <taxon>Fungi</taxon>
        <taxon>Dikarya</taxon>
        <taxon>Ascomycota</taxon>
        <taxon>Pezizomycotina</taxon>
        <taxon>Leotiomycetes</taxon>
        <taxon>Helotiales</taxon>
        <taxon>Hyaloscyphaceae</taxon>
        <taxon>Hyaloscypha</taxon>
        <taxon>Hyaloscypha variabilis</taxon>
    </lineage>
</organism>
<dbReference type="OrthoDB" id="4746642at2759"/>
<name>A0A2J6QW48_HYAVF</name>
<sequence length="115" mass="12902">MAPPSIKSVLRTPEDFKMASRQSMYSSLPVAEQEEQDDWAQKMIERHGNCPEDKTWERRENPGGYQCDAGGHGMTDELLAEGKGGMLAIASKVWGDFKGPYYKNPVTGKHERVKT</sequence>
<accession>A0A2J6QW48</accession>
<evidence type="ECO:0000313" key="1">
    <source>
        <dbReference type="EMBL" id="PMD30473.1"/>
    </source>
</evidence>
<evidence type="ECO:0000313" key="2">
    <source>
        <dbReference type="Proteomes" id="UP000235786"/>
    </source>
</evidence>
<proteinExistence type="predicted"/>
<dbReference type="AlphaFoldDB" id="A0A2J6QW48"/>
<reference evidence="1 2" key="1">
    <citation type="submission" date="2016-04" db="EMBL/GenBank/DDBJ databases">
        <title>A degradative enzymes factory behind the ericoid mycorrhizal symbiosis.</title>
        <authorList>
            <consortium name="DOE Joint Genome Institute"/>
            <person name="Martino E."/>
            <person name="Morin E."/>
            <person name="Grelet G."/>
            <person name="Kuo A."/>
            <person name="Kohler A."/>
            <person name="Daghino S."/>
            <person name="Barry K."/>
            <person name="Choi C."/>
            <person name="Cichocki N."/>
            <person name="Clum A."/>
            <person name="Copeland A."/>
            <person name="Hainaut M."/>
            <person name="Haridas S."/>
            <person name="Labutti K."/>
            <person name="Lindquist E."/>
            <person name="Lipzen A."/>
            <person name="Khouja H.-R."/>
            <person name="Murat C."/>
            <person name="Ohm R."/>
            <person name="Olson A."/>
            <person name="Spatafora J."/>
            <person name="Veneault-Fourrey C."/>
            <person name="Henrissat B."/>
            <person name="Grigoriev I."/>
            <person name="Martin F."/>
            <person name="Perotto S."/>
        </authorList>
    </citation>
    <scope>NUCLEOTIDE SEQUENCE [LARGE SCALE GENOMIC DNA]</scope>
    <source>
        <strain evidence="1 2">F</strain>
    </source>
</reference>
<dbReference type="Proteomes" id="UP000235786">
    <property type="component" value="Unassembled WGS sequence"/>
</dbReference>
<protein>
    <submittedName>
        <fullName evidence="1">Uncharacterized protein</fullName>
    </submittedName>
</protein>
<keyword evidence="2" id="KW-1185">Reference proteome</keyword>
<dbReference type="EMBL" id="KZ613967">
    <property type="protein sequence ID" value="PMD30473.1"/>
    <property type="molecule type" value="Genomic_DNA"/>
</dbReference>